<feature type="transmembrane region" description="Helical" evidence="1">
    <location>
        <begin position="751"/>
        <end position="770"/>
    </location>
</feature>
<feature type="transmembrane region" description="Helical" evidence="1">
    <location>
        <begin position="693"/>
        <end position="708"/>
    </location>
</feature>
<feature type="transmembrane region" description="Helical" evidence="1">
    <location>
        <begin position="782"/>
        <end position="800"/>
    </location>
</feature>
<feature type="transmembrane region" description="Helical" evidence="1">
    <location>
        <begin position="496"/>
        <end position="514"/>
    </location>
</feature>
<feature type="transmembrane region" description="Helical" evidence="1">
    <location>
        <begin position="878"/>
        <end position="895"/>
    </location>
</feature>
<keyword evidence="1" id="KW-0472">Membrane</keyword>
<dbReference type="PANTHER" id="PTHR38434">
    <property type="entry name" value="BLL2549 PROTEIN"/>
    <property type="match status" value="1"/>
</dbReference>
<feature type="transmembrane region" description="Helical" evidence="1">
    <location>
        <begin position="356"/>
        <end position="379"/>
    </location>
</feature>
<feature type="transmembrane region" description="Helical" evidence="1">
    <location>
        <begin position="171"/>
        <end position="190"/>
    </location>
</feature>
<feature type="transmembrane region" description="Helical" evidence="1">
    <location>
        <begin position="611"/>
        <end position="629"/>
    </location>
</feature>
<feature type="transmembrane region" description="Helical" evidence="1">
    <location>
        <begin position="472"/>
        <end position="489"/>
    </location>
</feature>
<feature type="transmembrane region" description="Helical" evidence="1">
    <location>
        <begin position="391"/>
        <end position="413"/>
    </location>
</feature>
<feature type="transmembrane region" description="Helical" evidence="1">
    <location>
        <begin position="34"/>
        <end position="51"/>
    </location>
</feature>
<feature type="transmembrane region" description="Helical" evidence="1">
    <location>
        <begin position="419"/>
        <end position="437"/>
    </location>
</feature>
<sequence length="905" mass="101207">MLNGSLKGQNEIRMIWLMVLIIVAVSAWFLKTPVVTYICVVALVISVMQYVDAVQKPLDELSVQYQYTSEPTSKTPLYIASVLAFAGGFTDLQWLTALGVTAWIFFFLRWLQRLELALNRLQFQIRHRKTADHIAEPFQSVSEEQRQSHNAETELSLSGQIRQWIFTGNPVLKVAISVLIAGLILLLRFATEHWQLSLALKLVIVAGFSAMIAGGGYTLFSRNRSFALALEGLGIAGLFLTLFFAYYNSVIASLLSASLCFAVIMAVTVWLSLKQQSVELSLMAMLVAYAAPFTLPVRDATAPELLSYYLVINLSIALLSTLRPWKYLNQIALLMTAVVGGGYAFAHAALIERPALSLLVLAHAAVFIWIGFRFSQLLAKHDFNSFKLKPVLDLAVIYGTPLTAYFFLYLMYFELPYQQAAFSLLFAGVYLLLYLWCRNRQIIELIAQSYFSLMLIFLALILPILLPEQWSVIGWAVEGAVVFIFALYRKSMLSQYLAMGLLSVAGLNGLYSLVNSDSFPFIMGWGLSLSYLSVVLMANRRASFRQQQNTFSVIFFGMLMFSAMIMLLAVLLDLLHGPDQLLHTLLICSGLLLLINEYLKYCKASWTWQIPEWAGLLPLSAVAAWLLMRNMHDGMLVWSDLYTRTGFAVAATVLTLIWLRPLSGLKMAKEWVSLGALSSLSAVSLTLFPGIPFISVVILPLLFAVWCFKQPSDSTWRLCWQSRSSLCLLMLWMICSQLYSQQAFHAYFVPVLNPFDVVSIMVLIGFIWMLTLQIHSGLDRSLAAVLVVLGVLWLSSYVLLRALHIYAATPYNDMSLWKNGLVQLSLTLLWVGLAFVAMSTASRKQLKPVWLLGGSLLVIVTLKLVLFDLSHIGTLTRVISFLGAGFVMLIIAYIAPMPGQKNESV</sequence>
<feature type="transmembrane region" description="Helical" evidence="1">
    <location>
        <begin position="278"/>
        <end position="295"/>
    </location>
</feature>
<gene>
    <name evidence="2" type="ORF">CDG60_14915</name>
</gene>
<keyword evidence="1" id="KW-1133">Transmembrane helix</keyword>
<feature type="transmembrane region" description="Helical" evidence="1">
    <location>
        <begin position="820"/>
        <end position="837"/>
    </location>
</feature>
<evidence type="ECO:0000313" key="3">
    <source>
        <dbReference type="Proteomes" id="UP000263753"/>
    </source>
</evidence>
<reference evidence="3" key="1">
    <citation type="submission" date="2018-09" db="EMBL/GenBank/DDBJ databases">
        <title>The complete genome of Acinetobacter sp. strain WCHAc010005.</title>
        <authorList>
            <person name="Hu Y."/>
            <person name="Long H."/>
            <person name="Feng Y."/>
            <person name="Zong Z."/>
        </authorList>
    </citation>
    <scope>NUCLEOTIDE SEQUENCE [LARGE SCALE GENOMIC DNA]</scope>
    <source>
        <strain evidence="3">WCHAc010005</strain>
    </source>
</reference>
<dbReference type="RefSeq" id="WP_087513022.1">
    <property type="nucleotide sequence ID" value="NZ_CP032134.1"/>
</dbReference>
<dbReference type="PANTHER" id="PTHR38434:SF1">
    <property type="entry name" value="BLL2549 PROTEIN"/>
    <property type="match status" value="1"/>
</dbReference>
<dbReference type="Pfam" id="PF10101">
    <property type="entry name" value="DUF2339"/>
    <property type="match status" value="1"/>
</dbReference>
<feature type="transmembrane region" description="Helical" evidence="1">
    <location>
        <begin position="551"/>
        <end position="575"/>
    </location>
</feature>
<dbReference type="EMBL" id="CP032134">
    <property type="protein sequence ID" value="AXY57736.1"/>
    <property type="molecule type" value="Genomic_DNA"/>
</dbReference>
<dbReference type="InterPro" id="IPR019286">
    <property type="entry name" value="DUF2339_TM"/>
</dbReference>
<dbReference type="Proteomes" id="UP000263753">
    <property type="component" value="Chromosome"/>
</dbReference>
<feature type="transmembrane region" description="Helical" evidence="1">
    <location>
        <begin position="449"/>
        <end position="466"/>
    </location>
</feature>
<feature type="transmembrane region" description="Helical" evidence="1">
    <location>
        <begin position="307"/>
        <end position="325"/>
    </location>
</feature>
<feature type="transmembrane region" description="Helical" evidence="1">
    <location>
        <begin position="641"/>
        <end position="659"/>
    </location>
</feature>
<accession>A0A3B7LXY8</accession>
<feature type="transmembrane region" description="Helical" evidence="1">
    <location>
        <begin position="332"/>
        <end position="350"/>
    </location>
</feature>
<protein>
    <submittedName>
        <fullName evidence="2">DUF2339 domain-containing protein</fullName>
    </submittedName>
</protein>
<feature type="transmembrane region" description="Helical" evidence="1">
    <location>
        <begin position="196"/>
        <end position="219"/>
    </location>
</feature>
<feature type="transmembrane region" description="Helical" evidence="1">
    <location>
        <begin position="226"/>
        <end position="245"/>
    </location>
</feature>
<feature type="transmembrane region" description="Helical" evidence="1">
    <location>
        <begin position="251"/>
        <end position="271"/>
    </location>
</feature>
<organism evidence="2 3">
    <name type="scientific">Acinetobacter chinensis</name>
    <dbReference type="NCBI Taxonomy" id="2004650"/>
    <lineage>
        <taxon>Bacteria</taxon>
        <taxon>Pseudomonadati</taxon>
        <taxon>Pseudomonadota</taxon>
        <taxon>Gammaproteobacteria</taxon>
        <taxon>Moraxellales</taxon>
        <taxon>Moraxellaceae</taxon>
        <taxon>Acinetobacter</taxon>
    </lineage>
</organism>
<evidence type="ECO:0000256" key="1">
    <source>
        <dbReference type="SAM" id="Phobius"/>
    </source>
</evidence>
<proteinExistence type="predicted"/>
<feature type="transmembrane region" description="Helical" evidence="1">
    <location>
        <begin position="12"/>
        <end position="29"/>
    </location>
</feature>
<keyword evidence="1" id="KW-0812">Transmembrane</keyword>
<evidence type="ECO:0000313" key="2">
    <source>
        <dbReference type="EMBL" id="AXY57736.1"/>
    </source>
</evidence>
<name>A0A3B7LXY8_9GAMM</name>
<dbReference type="AlphaFoldDB" id="A0A3B7LXY8"/>
<feature type="transmembrane region" description="Helical" evidence="1">
    <location>
        <begin position="849"/>
        <end position="866"/>
    </location>
</feature>
<feature type="transmembrane region" description="Helical" evidence="1">
    <location>
        <begin position="92"/>
        <end position="111"/>
    </location>
</feature>
<feature type="transmembrane region" description="Helical" evidence="1">
    <location>
        <begin position="520"/>
        <end position="539"/>
    </location>
</feature>
<dbReference type="KEGG" id="achi:CDG60_14915"/>